<evidence type="ECO:0000313" key="1">
    <source>
        <dbReference type="EMBL" id="KAF2466069.1"/>
    </source>
</evidence>
<sequence>MISSAYGRVSWDAGVWLYQPLSKNSHGSGRTQITCKASCRISTWVKYDGRRASGRVCIVKGAPLIIAAREKHHAAPAAGLPRGGTTKNNQNADSQLSSKEDDARDARRQVKRFHDRQPKFGSPEAAWLALDASDFSRGAGLGMKLGAESSAEVGTGGVGLARPFSHSAAHAEIRRNPRTTGELDLTPTFPHHHTLDRHQSTLRSSFIASLFCRDACTAAANRTSSSSTRVWREAMKPLAMKSKVTELDLLLSCLEESCRPSAFIFLLNATLPFLTFTAKARSEVSGSPATSASHKVPGLAKGSRYISRQEEKEPHTKLHNGGSHRTPPAFLCSHKRRAEDAIVRSFPKDTNFAISSPSKTATNIRTHDGVRWNARDRYQTLITCFGTTSKQNDAWVRREWLTCKFMPESLPLWAIFFKTADGDAVATRQLSLGLFFFEGKTHSETNLEKHSVSKEKEDIRRGFNFWHVSTWSLHWPSSRESRTAPLSLRAQLHQQETY</sequence>
<name>A0ACB6QGF0_9PLEO</name>
<evidence type="ECO:0000313" key="2">
    <source>
        <dbReference type="Proteomes" id="UP000799755"/>
    </source>
</evidence>
<reference evidence="1" key="1">
    <citation type="journal article" date="2020" name="Stud. Mycol.">
        <title>101 Dothideomycetes genomes: a test case for predicting lifestyles and emergence of pathogens.</title>
        <authorList>
            <person name="Haridas S."/>
            <person name="Albert R."/>
            <person name="Binder M."/>
            <person name="Bloem J."/>
            <person name="Labutti K."/>
            <person name="Salamov A."/>
            <person name="Andreopoulos B."/>
            <person name="Baker S."/>
            <person name="Barry K."/>
            <person name="Bills G."/>
            <person name="Bluhm B."/>
            <person name="Cannon C."/>
            <person name="Castanera R."/>
            <person name="Culley D."/>
            <person name="Daum C."/>
            <person name="Ezra D."/>
            <person name="Gonzalez J."/>
            <person name="Henrissat B."/>
            <person name="Kuo A."/>
            <person name="Liang C."/>
            <person name="Lipzen A."/>
            <person name="Lutzoni F."/>
            <person name="Magnuson J."/>
            <person name="Mondo S."/>
            <person name="Nolan M."/>
            <person name="Ohm R."/>
            <person name="Pangilinan J."/>
            <person name="Park H.-J."/>
            <person name="Ramirez L."/>
            <person name="Alfaro M."/>
            <person name="Sun H."/>
            <person name="Tritt A."/>
            <person name="Yoshinaga Y."/>
            <person name="Zwiers L.-H."/>
            <person name="Turgeon B."/>
            <person name="Goodwin S."/>
            <person name="Spatafora J."/>
            <person name="Crous P."/>
            <person name="Grigoriev I."/>
        </authorList>
    </citation>
    <scope>NUCLEOTIDE SEQUENCE</scope>
    <source>
        <strain evidence="1">ATCC 200398</strain>
    </source>
</reference>
<protein>
    <submittedName>
        <fullName evidence="1">Uncharacterized protein</fullName>
    </submittedName>
</protein>
<dbReference type="EMBL" id="MU003526">
    <property type="protein sequence ID" value="KAF2466069.1"/>
    <property type="molecule type" value="Genomic_DNA"/>
</dbReference>
<keyword evidence="2" id="KW-1185">Reference proteome</keyword>
<dbReference type="Proteomes" id="UP000799755">
    <property type="component" value="Unassembled WGS sequence"/>
</dbReference>
<organism evidence="1 2">
    <name type="scientific">Lindgomyces ingoldianus</name>
    <dbReference type="NCBI Taxonomy" id="673940"/>
    <lineage>
        <taxon>Eukaryota</taxon>
        <taxon>Fungi</taxon>
        <taxon>Dikarya</taxon>
        <taxon>Ascomycota</taxon>
        <taxon>Pezizomycotina</taxon>
        <taxon>Dothideomycetes</taxon>
        <taxon>Pleosporomycetidae</taxon>
        <taxon>Pleosporales</taxon>
        <taxon>Lindgomycetaceae</taxon>
        <taxon>Lindgomyces</taxon>
    </lineage>
</organism>
<gene>
    <name evidence="1" type="ORF">BDR25DRAFT_359859</name>
</gene>
<accession>A0ACB6QGF0</accession>
<comment type="caution">
    <text evidence="1">The sequence shown here is derived from an EMBL/GenBank/DDBJ whole genome shotgun (WGS) entry which is preliminary data.</text>
</comment>
<proteinExistence type="predicted"/>